<evidence type="ECO:0000256" key="1">
    <source>
        <dbReference type="ARBA" id="ARBA00002837"/>
    </source>
</evidence>
<keyword evidence="16" id="KW-1185">Reference proteome</keyword>
<comment type="subcellular location">
    <subcellularLocation>
        <location evidence="2 13">Cell membrane</location>
        <topology evidence="2 13">Lipid-anchor</topology>
        <orientation evidence="2 13">Cytoplasmic side</orientation>
    </subcellularLocation>
</comment>
<evidence type="ECO:0000256" key="9">
    <source>
        <dbReference type="ARBA" id="ARBA00023136"/>
    </source>
</evidence>
<evidence type="ECO:0000313" key="16">
    <source>
        <dbReference type="Proteomes" id="UP001046870"/>
    </source>
</evidence>
<dbReference type="FunFam" id="1.50.10.10:FF:000004">
    <property type="entry name" value="Phosphorylase b kinase regulatory subunit"/>
    <property type="match status" value="1"/>
</dbReference>
<keyword evidence="8 13" id="KW-0112">Calmodulin-binding</keyword>
<comment type="pathway">
    <text evidence="3 13">Glycan biosynthesis; glycogen metabolism.</text>
</comment>
<organism evidence="15 16">
    <name type="scientific">Megalops atlanticus</name>
    <name type="common">Tarpon</name>
    <name type="synonym">Clupea gigantea</name>
    <dbReference type="NCBI Taxonomy" id="7932"/>
    <lineage>
        <taxon>Eukaryota</taxon>
        <taxon>Metazoa</taxon>
        <taxon>Chordata</taxon>
        <taxon>Craniata</taxon>
        <taxon>Vertebrata</taxon>
        <taxon>Euteleostomi</taxon>
        <taxon>Actinopterygii</taxon>
        <taxon>Neopterygii</taxon>
        <taxon>Teleostei</taxon>
        <taxon>Elopiformes</taxon>
        <taxon>Megalopidae</taxon>
        <taxon>Megalops</taxon>
    </lineage>
</organism>
<evidence type="ECO:0000256" key="6">
    <source>
        <dbReference type="ARBA" id="ARBA00022553"/>
    </source>
</evidence>
<dbReference type="GO" id="GO:0005964">
    <property type="term" value="C:phosphorylase kinase complex"/>
    <property type="evidence" value="ECO:0007669"/>
    <property type="project" value="TreeGrafter"/>
</dbReference>
<keyword evidence="7 13" id="KW-0321">Glycogen metabolism</keyword>
<dbReference type="PANTHER" id="PTHR10749:SF4">
    <property type="entry name" value="PHOSPHORYLASE B KINASE REGULATORY SUBUNIT ALPHA, SKELETAL MUSCLE ISOFORM"/>
    <property type="match status" value="1"/>
</dbReference>
<evidence type="ECO:0000256" key="2">
    <source>
        <dbReference type="ARBA" id="ARBA00004342"/>
    </source>
</evidence>
<dbReference type="PANTHER" id="PTHR10749">
    <property type="entry name" value="PHOSPHORYLASE B KINASE REGULATORY SUBUNIT"/>
    <property type="match status" value="1"/>
</dbReference>
<evidence type="ECO:0000256" key="12">
    <source>
        <dbReference type="ARBA" id="ARBA00023289"/>
    </source>
</evidence>
<evidence type="ECO:0000256" key="10">
    <source>
        <dbReference type="ARBA" id="ARBA00023277"/>
    </source>
</evidence>
<evidence type="ECO:0000259" key="14">
    <source>
        <dbReference type="Pfam" id="PF00723"/>
    </source>
</evidence>
<evidence type="ECO:0000256" key="3">
    <source>
        <dbReference type="ARBA" id="ARBA00005131"/>
    </source>
</evidence>
<evidence type="ECO:0000256" key="4">
    <source>
        <dbReference type="ARBA" id="ARBA00007128"/>
    </source>
</evidence>
<dbReference type="GO" id="GO:0005886">
    <property type="term" value="C:plasma membrane"/>
    <property type="evidence" value="ECO:0007669"/>
    <property type="project" value="UniProtKB-SubCell"/>
</dbReference>
<keyword evidence="12 13" id="KW-0636">Prenylation</keyword>
<evidence type="ECO:0000313" key="15">
    <source>
        <dbReference type="EMBL" id="KAG7484943.1"/>
    </source>
</evidence>
<protein>
    <recommendedName>
        <fullName evidence="13">Phosphorylase b kinase regulatory subunit</fullName>
    </recommendedName>
</protein>
<feature type="non-terminal residue" evidence="15">
    <location>
        <position position="383"/>
    </location>
</feature>
<dbReference type="Gene3D" id="1.50.10.10">
    <property type="match status" value="1"/>
</dbReference>
<dbReference type="Proteomes" id="UP001046870">
    <property type="component" value="Chromosome 3"/>
</dbReference>
<dbReference type="InterPro" id="IPR011613">
    <property type="entry name" value="GH15-like"/>
</dbReference>
<dbReference type="InterPro" id="IPR008928">
    <property type="entry name" value="6-hairpin_glycosidase_sf"/>
</dbReference>
<evidence type="ECO:0000256" key="5">
    <source>
        <dbReference type="ARBA" id="ARBA00022475"/>
    </source>
</evidence>
<dbReference type="OrthoDB" id="5971574at2759"/>
<dbReference type="Pfam" id="PF00723">
    <property type="entry name" value="Glyco_hydro_15"/>
    <property type="match status" value="1"/>
</dbReference>
<dbReference type="InterPro" id="IPR008734">
    <property type="entry name" value="PHK_A/B_su"/>
</dbReference>
<dbReference type="GO" id="GO:0005977">
    <property type="term" value="P:glycogen metabolic process"/>
    <property type="evidence" value="ECO:0007669"/>
    <property type="project" value="UniProtKB-KW"/>
</dbReference>
<evidence type="ECO:0000256" key="8">
    <source>
        <dbReference type="ARBA" id="ARBA00022860"/>
    </source>
</evidence>
<keyword evidence="5 13" id="KW-1003">Cell membrane</keyword>
<dbReference type="InterPro" id="IPR012341">
    <property type="entry name" value="6hp_glycosidase-like_sf"/>
</dbReference>
<dbReference type="EMBL" id="JAFDVH010000003">
    <property type="protein sequence ID" value="KAG7484943.1"/>
    <property type="molecule type" value="Genomic_DNA"/>
</dbReference>
<dbReference type="SUPFAM" id="SSF48208">
    <property type="entry name" value="Six-hairpin glycosidases"/>
    <property type="match status" value="1"/>
</dbReference>
<proteinExistence type="inferred from homology"/>
<gene>
    <name evidence="15" type="ORF">MATL_G00055790</name>
</gene>
<keyword evidence="6" id="KW-0597">Phosphoprotein</keyword>
<sequence>MRSRSNSGVKLDNYARMVQKTILCHQDPVTGLLPASDDSPDAWVRDNVYCIVSVWALSLAYRKNADRDEDKAKAYELEQSVVKLMRGLLQCMMRQLDKVEKFKYSKGTLDCLHAKYNTHTCATVVRDEEWGHLQVDATSIYLLFLAQMTASGLHIVYTLDEVDVIQNLMFYIEAAYKIADFGMWERGDKTNQGIPEMNASSIGMAKAALEALDQLNLFGAKGGPESVVHALADEVQHCQSILSSMLPRASISKEVDAGVLSVISYPAFAVDDIDLVNITKEEIISKLQGRYGCCRFLRDGHKTPKEDPSRLYYESSELKLFENIECEWPVFWAYLILDGIFYDCPEQVMEYREALDAILLKQKDGLRVVPELYSVPADKVGSH</sequence>
<name>A0A9D3TFE8_MEGAT</name>
<comment type="function">
    <text evidence="1">Phosphorylase b kinase catalyzes the phosphorylation of serine in certain substrates, including troponin I. The alpha chain may bind calmodulin.</text>
</comment>
<reference evidence="15" key="1">
    <citation type="submission" date="2021-01" db="EMBL/GenBank/DDBJ databases">
        <authorList>
            <person name="Zahm M."/>
            <person name="Roques C."/>
            <person name="Cabau C."/>
            <person name="Klopp C."/>
            <person name="Donnadieu C."/>
            <person name="Jouanno E."/>
            <person name="Lampietro C."/>
            <person name="Louis A."/>
            <person name="Herpin A."/>
            <person name="Echchiki A."/>
            <person name="Berthelot C."/>
            <person name="Parey E."/>
            <person name="Roest-Crollius H."/>
            <person name="Braasch I."/>
            <person name="Postlethwait J."/>
            <person name="Bobe J."/>
            <person name="Montfort J."/>
            <person name="Bouchez O."/>
            <person name="Begum T."/>
            <person name="Mejri S."/>
            <person name="Adams A."/>
            <person name="Chen W.-J."/>
            <person name="Guiguen Y."/>
        </authorList>
    </citation>
    <scope>NUCLEOTIDE SEQUENCE</scope>
    <source>
        <strain evidence="15">YG-15Mar2019-1</strain>
        <tissue evidence="15">Brain</tissue>
    </source>
</reference>
<keyword evidence="11 13" id="KW-0449">Lipoprotein</keyword>
<keyword evidence="10 13" id="KW-0119">Carbohydrate metabolism</keyword>
<dbReference type="AlphaFoldDB" id="A0A9D3TFE8"/>
<evidence type="ECO:0000256" key="13">
    <source>
        <dbReference type="RuleBase" id="RU364123"/>
    </source>
</evidence>
<dbReference type="GO" id="GO:0005516">
    <property type="term" value="F:calmodulin binding"/>
    <property type="evidence" value="ECO:0007669"/>
    <property type="project" value="UniProtKB-KW"/>
</dbReference>
<keyword evidence="9 13" id="KW-0472">Membrane</keyword>
<evidence type="ECO:0000256" key="7">
    <source>
        <dbReference type="ARBA" id="ARBA00022600"/>
    </source>
</evidence>
<comment type="caution">
    <text evidence="15">The sequence shown here is derived from an EMBL/GenBank/DDBJ whole genome shotgun (WGS) entry which is preliminary data.</text>
</comment>
<feature type="domain" description="GH15-like" evidence="14">
    <location>
        <begin position="8"/>
        <end position="380"/>
    </location>
</feature>
<comment type="similarity">
    <text evidence="4 13">Belongs to the phosphorylase b kinase regulatory chain family.</text>
</comment>
<accession>A0A9D3TFE8</accession>
<evidence type="ECO:0000256" key="11">
    <source>
        <dbReference type="ARBA" id="ARBA00023288"/>
    </source>
</evidence>